<organism evidence="2 3">
    <name type="scientific">Ceratodon purpureus</name>
    <name type="common">Fire moss</name>
    <name type="synonym">Dicranum purpureum</name>
    <dbReference type="NCBI Taxonomy" id="3225"/>
    <lineage>
        <taxon>Eukaryota</taxon>
        <taxon>Viridiplantae</taxon>
        <taxon>Streptophyta</taxon>
        <taxon>Embryophyta</taxon>
        <taxon>Bryophyta</taxon>
        <taxon>Bryophytina</taxon>
        <taxon>Bryopsida</taxon>
        <taxon>Dicranidae</taxon>
        <taxon>Pseudoditrichales</taxon>
        <taxon>Ditrichaceae</taxon>
        <taxon>Ceratodon</taxon>
    </lineage>
</organism>
<name>A0A8T0HLP4_CERPU</name>
<proteinExistence type="predicted"/>
<evidence type="ECO:0000313" key="3">
    <source>
        <dbReference type="Proteomes" id="UP000822688"/>
    </source>
</evidence>
<dbReference type="Proteomes" id="UP000822688">
    <property type="component" value="Chromosome V"/>
</dbReference>
<keyword evidence="3" id="KW-1185">Reference proteome</keyword>
<dbReference type="AlphaFoldDB" id="A0A8T0HLP4"/>
<evidence type="ECO:0000313" key="2">
    <source>
        <dbReference type="EMBL" id="KAG0571702.1"/>
    </source>
</evidence>
<evidence type="ECO:0000256" key="1">
    <source>
        <dbReference type="SAM" id="MobiDB-lite"/>
    </source>
</evidence>
<protein>
    <submittedName>
        <fullName evidence="2">Uncharacterized protein</fullName>
    </submittedName>
</protein>
<comment type="caution">
    <text evidence="2">The sequence shown here is derived from an EMBL/GenBank/DDBJ whole genome shotgun (WGS) entry which is preliminary data.</text>
</comment>
<reference evidence="2" key="1">
    <citation type="submission" date="2020-06" db="EMBL/GenBank/DDBJ databases">
        <title>WGS assembly of Ceratodon purpureus strain R40.</title>
        <authorList>
            <person name="Carey S.B."/>
            <person name="Jenkins J."/>
            <person name="Shu S."/>
            <person name="Lovell J.T."/>
            <person name="Sreedasyam A."/>
            <person name="Maumus F."/>
            <person name="Tiley G.P."/>
            <person name="Fernandez-Pozo N."/>
            <person name="Barry K."/>
            <person name="Chen C."/>
            <person name="Wang M."/>
            <person name="Lipzen A."/>
            <person name="Daum C."/>
            <person name="Saski C.A."/>
            <person name="Payton A.C."/>
            <person name="Mcbreen J.C."/>
            <person name="Conrad R.E."/>
            <person name="Kollar L.M."/>
            <person name="Olsson S."/>
            <person name="Huttunen S."/>
            <person name="Landis J.B."/>
            <person name="Wickett N.J."/>
            <person name="Johnson M.G."/>
            <person name="Rensing S.A."/>
            <person name="Grimwood J."/>
            <person name="Schmutz J."/>
            <person name="Mcdaniel S.F."/>
        </authorList>
    </citation>
    <scope>NUCLEOTIDE SEQUENCE</scope>
    <source>
        <strain evidence="2">R40</strain>
    </source>
</reference>
<feature type="region of interest" description="Disordered" evidence="1">
    <location>
        <begin position="1"/>
        <end position="39"/>
    </location>
</feature>
<dbReference type="EMBL" id="CM026426">
    <property type="protein sequence ID" value="KAG0571702.1"/>
    <property type="molecule type" value="Genomic_DNA"/>
</dbReference>
<gene>
    <name evidence="2" type="ORF">KC19_VG035200</name>
</gene>
<accession>A0A8T0HLP4</accession>
<sequence length="115" mass="12573">MKRTGHGAVGLKGKGTHAGCSDDDDVGDTGSKKRNRKNPNKHGFLLLRLLRKGLIVPCRVFLSRRQLLRALVSEAEVQGGGIRVSALRNSRGEETFELFQKDGSEFQPVRGSSDV</sequence>